<gene>
    <name evidence="1" type="ORF">M437DRAFT_63541</name>
</gene>
<dbReference type="Proteomes" id="UP000030672">
    <property type="component" value="Unassembled WGS sequence"/>
</dbReference>
<dbReference type="RefSeq" id="XP_040883035.1">
    <property type="nucleotide sequence ID" value="XM_041024275.1"/>
</dbReference>
<dbReference type="GeneID" id="63917648"/>
<dbReference type="STRING" id="1043003.A0A074W7W2"/>
<dbReference type="EMBL" id="KL584826">
    <property type="protein sequence ID" value="KEQ66012.1"/>
    <property type="molecule type" value="Genomic_DNA"/>
</dbReference>
<protein>
    <recommendedName>
        <fullName evidence="3">F-box domain-containing protein</fullName>
    </recommendedName>
</protein>
<evidence type="ECO:0008006" key="3">
    <source>
        <dbReference type="Google" id="ProtNLM"/>
    </source>
</evidence>
<dbReference type="HOGENOM" id="CLU_039520_0_0_1"/>
<accession>A0A074W7W2</accession>
<keyword evidence="2" id="KW-1185">Reference proteome</keyword>
<sequence length="486" mass="55421">MASTLTPEILQIIFCQLREHYGPKALLPSTLVCQHWRDVGCRTLCSHVVLTNSNLARFLDCAINYPEHLTAIKSLTLEIQATVLPRWIENAGTRESYRKDGLEETKVLLNQLKTVAEMILPNASSLHTFSLFVSMPKITRRRPRLDYIGFRIDNEVLGQLLRALPTSCVNLEVDTDMSNWSSQKKPHHVCSDLWHVLPQMRHVKLRMQSLCSRMLYINHEDPDDRLAQPDMTRLEQLDEQRIVKADQLRTLNICTRSREGAGPLFVECDFLQRNLDLGVQEPWGRPSTGRTLALAANLAATYRAGGFPNAVQVEISQPWFGMEDDENDPQRKERAQVYRNVMLSRDCMADNTLPQPLRRIDGDGKMLAFYDKTDTCMIGKAGDLLHYAEYSVWRETLYGARMPCCTDSVPSDVRLQATPSFMSREEWQKQSEFVMIGWREGEDHGRKVARVVPLPGADAGFEIDKMPLLEGTQMSGQIIEYFGGYL</sequence>
<proteinExistence type="predicted"/>
<name>A0A074W7W2_AURM1</name>
<evidence type="ECO:0000313" key="2">
    <source>
        <dbReference type="Proteomes" id="UP000030672"/>
    </source>
</evidence>
<dbReference type="AlphaFoldDB" id="A0A074W7W2"/>
<evidence type="ECO:0000313" key="1">
    <source>
        <dbReference type="EMBL" id="KEQ66012.1"/>
    </source>
</evidence>
<organism evidence="1 2">
    <name type="scientific">Aureobasidium melanogenum (strain CBS 110374)</name>
    <name type="common">Aureobasidium pullulans var. melanogenum</name>
    <dbReference type="NCBI Taxonomy" id="1043003"/>
    <lineage>
        <taxon>Eukaryota</taxon>
        <taxon>Fungi</taxon>
        <taxon>Dikarya</taxon>
        <taxon>Ascomycota</taxon>
        <taxon>Pezizomycotina</taxon>
        <taxon>Dothideomycetes</taxon>
        <taxon>Dothideomycetidae</taxon>
        <taxon>Dothideales</taxon>
        <taxon>Saccotheciaceae</taxon>
        <taxon>Aureobasidium</taxon>
    </lineage>
</organism>
<reference evidence="1 2" key="1">
    <citation type="journal article" date="2014" name="BMC Genomics">
        <title>Genome sequencing of four Aureobasidium pullulans varieties: biotechnological potential, stress tolerance, and description of new species.</title>
        <authorList>
            <person name="Gostin Ar C."/>
            <person name="Ohm R.A."/>
            <person name="Kogej T."/>
            <person name="Sonjak S."/>
            <person name="Turk M."/>
            <person name="Zajc J."/>
            <person name="Zalar P."/>
            <person name="Grube M."/>
            <person name="Sun H."/>
            <person name="Han J."/>
            <person name="Sharma A."/>
            <person name="Chiniquy J."/>
            <person name="Ngan C.Y."/>
            <person name="Lipzen A."/>
            <person name="Barry K."/>
            <person name="Grigoriev I.V."/>
            <person name="Gunde-Cimerman N."/>
        </authorList>
    </citation>
    <scope>NUCLEOTIDE SEQUENCE [LARGE SCALE GENOMIC DNA]</scope>
    <source>
        <strain evidence="1 2">CBS 110374</strain>
    </source>
</reference>